<keyword evidence="1" id="KW-0732">Signal</keyword>
<organism evidence="2 3">
    <name type="scientific">Sphingobium xenophagum</name>
    <dbReference type="NCBI Taxonomy" id="121428"/>
    <lineage>
        <taxon>Bacteria</taxon>
        <taxon>Pseudomonadati</taxon>
        <taxon>Pseudomonadota</taxon>
        <taxon>Alphaproteobacteria</taxon>
        <taxon>Sphingomonadales</taxon>
        <taxon>Sphingomonadaceae</taxon>
        <taxon>Sphingobium</taxon>
    </lineage>
</organism>
<name>A0A249MSE5_SPHXE</name>
<evidence type="ECO:0000256" key="1">
    <source>
        <dbReference type="SAM" id="SignalP"/>
    </source>
</evidence>
<evidence type="ECO:0000313" key="2">
    <source>
        <dbReference type="EMBL" id="ASY44248.1"/>
    </source>
</evidence>
<dbReference type="Proteomes" id="UP000217141">
    <property type="component" value="Chromosome I"/>
</dbReference>
<accession>A0A249MSE5</accession>
<sequence length="447" mass="48745">MIKKFAWGAVATLSMLGPITTSAQAQVGPPPPTPQQLDQLQSLFRIGVTLGLPGGITRTDSYGLDIANDGQDFMNPQRLRERYGAQYNDLFPVSGVIDFRGLPIYGFYDANSPVFRISIPALDAEGETYQNRFNGVTRQASYDLFNEYLDEVDSAEAERLVRLLLKSLARYSPVDPLAGNPNSVQSGLVRSSLDLSSGDSAIEQAANGGTNTAGDPWIVGANYSGGSSNGGRYDFMRVDGRIARSFRLTEGGRALLKFDLPISYSEVNGARAATAQFGVGVEFPLIAQRWSLEPRIGYGITGSDQLGSLGHMISTTIASRYVLNGLGRGRLIIGNMVGYTSTMSTGFTGYNVNPGLKNWAFRNGVAYDLPLKFRGFGRNTSVRASYALTNYTGDKLYYDTFHEMTLSLGIRGREESARNARDLIRLNFNLIKASDYTSWSAGLGFRF</sequence>
<feature type="signal peptide" evidence="1">
    <location>
        <begin position="1"/>
        <end position="25"/>
    </location>
</feature>
<proteinExistence type="predicted"/>
<gene>
    <name evidence="2" type="ORF">CJD35_07170</name>
</gene>
<feature type="chain" id="PRO_5012286874" evidence="1">
    <location>
        <begin position="26"/>
        <end position="447"/>
    </location>
</feature>
<protein>
    <submittedName>
        <fullName evidence="2">Uncharacterized protein</fullName>
    </submittedName>
</protein>
<dbReference type="AlphaFoldDB" id="A0A249MSE5"/>
<evidence type="ECO:0000313" key="3">
    <source>
        <dbReference type="Proteomes" id="UP000217141"/>
    </source>
</evidence>
<dbReference type="KEGG" id="shyd:CJD35_07170"/>
<reference evidence="2 3" key="1">
    <citation type="submission" date="2017-08" db="EMBL/GenBank/DDBJ databases">
        <title>Whole Genome Sequence of Sphingobium hydrophobicum C1: Insights into Adaption to the Electronic-waste Contaminated Sediment.</title>
        <authorList>
            <person name="Song D."/>
            <person name="Chen X."/>
            <person name="Xu M."/>
        </authorList>
    </citation>
    <scope>NUCLEOTIDE SEQUENCE [LARGE SCALE GENOMIC DNA]</scope>
    <source>
        <strain evidence="2 3">C1</strain>
    </source>
</reference>
<dbReference type="EMBL" id="CP022745">
    <property type="protein sequence ID" value="ASY44248.1"/>
    <property type="molecule type" value="Genomic_DNA"/>
</dbReference>
<dbReference type="RefSeq" id="WP_017183548.1">
    <property type="nucleotide sequence ID" value="NZ_CP022745.1"/>
</dbReference>